<dbReference type="AlphaFoldDB" id="W9RZM3"/>
<sequence>MWYKSDHRYRDFRDAVEASFDFELLVKKIAHPPSVDKSIIRRKQLSRLSVAAANFTFFPTHPHLIVKVVRWTVTGARLTRQNGCCPRDGMFRLARCLRVYTYIFMLLKWILRRLLKVLSALPFIEMMAFNAGFNGSYEC</sequence>
<name>W9RZM3_9ROSA</name>
<protein>
    <submittedName>
        <fullName evidence="1">Uncharacterized protein</fullName>
    </submittedName>
</protein>
<accession>W9RZM3</accession>
<evidence type="ECO:0000313" key="2">
    <source>
        <dbReference type="Proteomes" id="UP000030645"/>
    </source>
</evidence>
<dbReference type="Proteomes" id="UP000030645">
    <property type="component" value="Unassembled WGS sequence"/>
</dbReference>
<gene>
    <name evidence="1" type="ORF">L484_014129</name>
</gene>
<dbReference type="EMBL" id="KE345870">
    <property type="protein sequence ID" value="EXC19499.1"/>
    <property type="molecule type" value="Genomic_DNA"/>
</dbReference>
<reference evidence="2" key="1">
    <citation type="submission" date="2013-01" db="EMBL/GenBank/DDBJ databases">
        <title>Draft Genome Sequence of a Mulberry Tree, Morus notabilis C.K. Schneid.</title>
        <authorList>
            <person name="He N."/>
            <person name="Zhao S."/>
        </authorList>
    </citation>
    <scope>NUCLEOTIDE SEQUENCE</scope>
</reference>
<evidence type="ECO:0000313" key="1">
    <source>
        <dbReference type="EMBL" id="EXC19499.1"/>
    </source>
</evidence>
<proteinExistence type="predicted"/>
<keyword evidence="2" id="KW-1185">Reference proteome</keyword>
<organism evidence="1 2">
    <name type="scientific">Morus notabilis</name>
    <dbReference type="NCBI Taxonomy" id="981085"/>
    <lineage>
        <taxon>Eukaryota</taxon>
        <taxon>Viridiplantae</taxon>
        <taxon>Streptophyta</taxon>
        <taxon>Embryophyta</taxon>
        <taxon>Tracheophyta</taxon>
        <taxon>Spermatophyta</taxon>
        <taxon>Magnoliopsida</taxon>
        <taxon>eudicotyledons</taxon>
        <taxon>Gunneridae</taxon>
        <taxon>Pentapetalae</taxon>
        <taxon>rosids</taxon>
        <taxon>fabids</taxon>
        <taxon>Rosales</taxon>
        <taxon>Moraceae</taxon>
        <taxon>Moreae</taxon>
        <taxon>Morus</taxon>
    </lineage>
</organism>